<accession>A0ABQ9CUQ1</accession>
<dbReference type="PANTHER" id="PTHR33332">
    <property type="entry name" value="REVERSE TRANSCRIPTASE DOMAIN-CONTAINING PROTEIN"/>
    <property type="match status" value="1"/>
</dbReference>
<gene>
    <name evidence="1" type="ORF">WISP_113775</name>
</gene>
<dbReference type="EMBL" id="WHWB01034464">
    <property type="protein sequence ID" value="KAJ7409599.1"/>
    <property type="molecule type" value="Genomic_DNA"/>
</dbReference>
<name>A0ABQ9CUQ1_9PASS</name>
<protein>
    <submittedName>
        <fullName evidence="1">Rna-directed dna polymerase from mobile element jockey-like</fullName>
    </submittedName>
</protein>
<reference evidence="1" key="1">
    <citation type="submission" date="2019-10" db="EMBL/GenBank/DDBJ databases">
        <authorList>
            <person name="Soares A.E.R."/>
            <person name="Aleixo A."/>
            <person name="Schneider P."/>
            <person name="Miyaki C.Y."/>
            <person name="Schneider M.P."/>
            <person name="Mello C."/>
            <person name="Vasconcelos A.T.R."/>
        </authorList>
    </citation>
    <scope>NUCLEOTIDE SEQUENCE</scope>
    <source>
        <tissue evidence="1">Muscle</tissue>
    </source>
</reference>
<keyword evidence="2" id="KW-1185">Reference proteome</keyword>
<proteinExistence type="predicted"/>
<dbReference type="Proteomes" id="UP001145742">
    <property type="component" value="Unassembled WGS sequence"/>
</dbReference>
<evidence type="ECO:0000313" key="2">
    <source>
        <dbReference type="Proteomes" id="UP001145742"/>
    </source>
</evidence>
<organism evidence="1 2">
    <name type="scientific">Willisornis vidua</name>
    <name type="common">Xingu scale-backed antbird</name>
    <dbReference type="NCBI Taxonomy" id="1566151"/>
    <lineage>
        <taxon>Eukaryota</taxon>
        <taxon>Metazoa</taxon>
        <taxon>Chordata</taxon>
        <taxon>Craniata</taxon>
        <taxon>Vertebrata</taxon>
        <taxon>Euteleostomi</taxon>
        <taxon>Archelosauria</taxon>
        <taxon>Archosauria</taxon>
        <taxon>Dinosauria</taxon>
        <taxon>Saurischia</taxon>
        <taxon>Theropoda</taxon>
        <taxon>Coelurosauria</taxon>
        <taxon>Aves</taxon>
        <taxon>Neognathae</taxon>
        <taxon>Neoaves</taxon>
        <taxon>Telluraves</taxon>
        <taxon>Australaves</taxon>
        <taxon>Passeriformes</taxon>
        <taxon>Thamnophilidae</taxon>
        <taxon>Willisornis</taxon>
    </lineage>
</organism>
<evidence type="ECO:0000313" key="1">
    <source>
        <dbReference type="EMBL" id="KAJ7409599.1"/>
    </source>
</evidence>
<comment type="caution">
    <text evidence="1">The sequence shown here is derived from an EMBL/GenBank/DDBJ whole genome shotgun (WGS) entry which is preliminary data.</text>
</comment>
<sequence>MSKWKSVTSGGPHGSILGPVLVNVFINALDCGIKSTLNKFLDDTKLSDEVDTLEGRDAMQRDLDRLEWWVHLNIMRFNKVKCKVLHLGQGNPWYQYRLGDEWIKNSPEEKDLGILLDEGLDMSQQWALKAQEANHILDCLRRNTTSRLREGIHPLYSALVRPHLECCTQLWVLQQRKDMDLLGQV</sequence>